<dbReference type="Proteomes" id="UP000184395">
    <property type="component" value="Unassembled WGS sequence"/>
</dbReference>
<dbReference type="InterPro" id="IPR009057">
    <property type="entry name" value="Homeodomain-like_sf"/>
</dbReference>
<dbReference type="GO" id="GO:0006096">
    <property type="term" value="P:glycolytic process"/>
    <property type="evidence" value="ECO:0007669"/>
    <property type="project" value="UniProtKB-KW"/>
</dbReference>
<protein>
    <submittedName>
        <fullName evidence="7">Transcriptional regulator, RpiR family</fullName>
    </submittedName>
</protein>
<dbReference type="PANTHER" id="PTHR30514:SF17">
    <property type="entry name" value="HTH-TYPE TRANSCRIPTIONAL REGULATOR MURR"/>
    <property type="match status" value="1"/>
</dbReference>
<keyword evidence="3" id="KW-0324">Glycolysis</keyword>
<evidence type="ECO:0000256" key="2">
    <source>
        <dbReference type="ARBA" id="ARBA00023125"/>
    </source>
</evidence>
<dbReference type="PROSITE" id="PS51464">
    <property type="entry name" value="SIS"/>
    <property type="match status" value="1"/>
</dbReference>
<dbReference type="STRING" id="169427.SAMN05192548_100351"/>
<evidence type="ECO:0000313" key="8">
    <source>
        <dbReference type="Proteomes" id="UP000184395"/>
    </source>
</evidence>
<evidence type="ECO:0000256" key="1">
    <source>
        <dbReference type="ARBA" id="ARBA00023015"/>
    </source>
</evidence>
<dbReference type="CDD" id="cd05013">
    <property type="entry name" value="SIS_RpiR"/>
    <property type="match status" value="1"/>
</dbReference>
<gene>
    <name evidence="7" type="ORF">SAMN05192548_100351</name>
</gene>
<evidence type="ECO:0000313" key="7">
    <source>
        <dbReference type="EMBL" id="SHJ53842.1"/>
    </source>
</evidence>
<dbReference type="Gene3D" id="3.40.50.10490">
    <property type="entry name" value="Glucose-6-phosphate isomerase like protein, domain 1"/>
    <property type="match status" value="1"/>
</dbReference>
<dbReference type="AlphaFoldDB" id="A0A1M6K4K5"/>
<dbReference type="InterPro" id="IPR000281">
    <property type="entry name" value="HTH_RpiR"/>
</dbReference>
<evidence type="ECO:0000256" key="3">
    <source>
        <dbReference type="ARBA" id="ARBA00023152"/>
    </source>
</evidence>
<feature type="domain" description="SIS" evidence="6">
    <location>
        <begin position="130"/>
        <end position="270"/>
    </location>
</feature>
<dbReference type="OrthoDB" id="8582409at2"/>
<evidence type="ECO:0000259" key="5">
    <source>
        <dbReference type="PROSITE" id="PS51071"/>
    </source>
</evidence>
<keyword evidence="2" id="KW-0238">DNA-binding</keyword>
<keyword evidence="1" id="KW-0805">Transcription regulation</keyword>
<feature type="domain" description="HTH rpiR-type" evidence="5">
    <location>
        <begin position="1"/>
        <end position="77"/>
    </location>
</feature>
<organism evidence="7 8">
    <name type="scientific">Paraburkholderia terricola</name>
    <dbReference type="NCBI Taxonomy" id="169427"/>
    <lineage>
        <taxon>Bacteria</taxon>
        <taxon>Pseudomonadati</taxon>
        <taxon>Pseudomonadota</taxon>
        <taxon>Betaproteobacteria</taxon>
        <taxon>Burkholderiales</taxon>
        <taxon>Burkholderiaceae</taxon>
        <taxon>Paraburkholderia</taxon>
    </lineage>
</organism>
<dbReference type="Pfam" id="PF01418">
    <property type="entry name" value="HTH_6"/>
    <property type="match status" value="1"/>
</dbReference>
<accession>A0A1M6K4K5</accession>
<proteinExistence type="predicted"/>
<evidence type="ECO:0000259" key="6">
    <source>
        <dbReference type="PROSITE" id="PS51464"/>
    </source>
</evidence>
<dbReference type="GO" id="GO:0003677">
    <property type="term" value="F:DNA binding"/>
    <property type="evidence" value="ECO:0007669"/>
    <property type="project" value="UniProtKB-KW"/>
</dbReference>
<dbReference type="Pfam" id="PF01380">
    <property type="entry name" value="SIS"/>
    <property type="match status" value="1"/>
</dbReference>
<dbReference type="SUPFAM" id="SSF46689">
    <property type="entry name" value="Homeodomain-like"/>
    <property type="match status" value="1"/>
</dbReference>
<dbReference type="InterPro" id="IPR001347">
    <property type="entry name" value="SIS_dom"/>
</dbReference>
<reference evidence="7 8" key="1">
    <citation type="submission" date="2016-11" db="EMBL/GenBank/DDBJ databases">
        <authorList>
            <person name="Jaros S."/>
            <person name="Januszkiewicz K."/>
            <person name="Wedrychowicz H."/>
        </authorList>
    </citation>
    <scope>NUCLEOTIDE SEQUENCE [LARGE SCALE GENOMIC DNA]</scope>
    <source>
        <strain evidence="7 8">LMG 20594</strain>
    </source>
</reference>
<dbReference type="GO" id="GO:0003700">
    <property type="term" value="F:DNA-binding transcription factor activity"/>
    <property type="evidence" value="ECO:0007669"/>
    <property type="project" value="InterPro"/>
</dbReference>
<dbReference type="InterPro" id="IPR036388">
    <property type="entry name" value="WH-like_DNA-bd_sf"/>
</dbReference>
<dbReference type="InterPro" id="IPR035472">
    <property type="entry name" value="RpiR-like_SIS"/>
</dbReference>
<keyword evidence="4" id="KW-0804">Transcription</keyword>
<dbReference type="InterPro" id="IPR047640">
    <property type="entry name" value="RpiR-like"/>
</dbReference>
<dbReference type="PROSITE" id="PS51071">
    <property type="entry name" value="HTH_RPIR"/>
    <property type="match status" value="1"/>
</dbReference>
<name>A0A1M6K4K5_9BURK</name>
<sequence>MKIINQIAQSRSQFSPSELKIAETILAHQERISKISSSELAQLAAVSQSSIVKFVQKIGFKGMTAFRLALSEESGRQQAIRLPLATNFPLHNAINSDDDAPTIARKLMQEKIRALVETTGSVDYEILGKIVTALSEARFVHITGLGGSMTVGSDFAHKLLKIGVIALIDPDSHAQLSIANTLGPQDIQVAISYSGRRKEILDAARVAQQRKARVIALTNPVENPLRALADLSLVTLAEEDQWRSSAISSRTAQNALTDLIFMVLIQTQSWRNDLIRDTQSLIDELM</sequence>
<dbReference type="Gene3D" id="1.10.10.10">
    <property type="entry name" value="Winged helix-like DNA-binding domain superfamily/Winged helix DNA-binding domain"/>
    <property type="match status" value="1"/>
</dbReference>
<dbReference type="GO" id="GO:0097367">
    <property type="term" value="F:carbohydrate derivative binding"/>
    <property type="evidence" value="ECO:0007669"/>
    <property type="project" value="InterPro"/>
</dbReference>
<dbReference type="EMBL" id="FRAB01000003">
    <property type="protein sequence ID" value="SHJ53842.1"/>
    <property type="molecule type" value="Genomic_DNA"/>
</dbReference>
<dbReference type="InterPro" id="IPR046348">
    <property type="entry name" value="SIS_dom_sf"/>
</dbReference>
<dbReference type="RefSeq" id="WP_073427289.1">
    <property type="nucleotide sequence ID" value="NZ_CADFGY010000001.1"/>
</dbReference>
<dbReference type="SUPFAM" id="SSF53697">
    <property type="entry name" value="SIS domain"/>
    <property type="match status" value="1"/>
</dbReference>
<dbReference type="PANTHER" id="PTHR30514">
    <property type="entry name" value="GLUCOKINASE"/>
    <property type="match status" value="1"/>
</dbReference>
<evidence type="ECO:0000256" key="4">
    <source>
        <dbReference type="ARBA" id="ARBA00023163"/>
    </source>
</evidence>